<dbReference type="RefSeq" id="WP_146787299.1">
    <property type="nucleotide sequence ID" value="NZ_BAABIO010000001.1"/>
</dbReference>
<evidence type="ECO:0000256" key="8">
    <source>
        <dbReference type="SAM" id="Phobius"/>
    </source>
</evidence>
<keyword evidence="5" id="KW-0067">ATP-binding</keyword>
<dbReference type="SUPFAM" id="SSF52540">
    <property type="entry name" value="P-loop containing nucleoside triphosphate hydrolases"/>
    <property type="match status" value="1"/>
</dbReference>
<sequence length="796" mass="89259">MEEQAVLKSTKAELSTLNVKELFFKYIRYLPFYIISVALALFIAFGYLRYATEFYRSSGSIVIKDDKSSSGGDNNKIDILMQQESRKNIQTETEVLQSRQVVARVVEALNLNFVYTAVGKIKELDVYDAVPFKLEALRINDSASAFEIDLHFINQRSFQVNKSKEAIAFDQPFSTPKGTFRLIKTKNQDVGEDYKISWYPTEVRANGLLGGLIVVPKQNAPILTASMETTNPQLAADFVNRLLREYQAVTIEDKNAITLQKLEFIDARLDSVSRQLDSINDRYVAFRQRNNVISPGVQSEAYLKRSEEADKAIREQKVQVETVHQIEDYLRGSNGSLTVPSSLSIQDPVLNALVLDYNKAQQERSELLKNAPEANVVVQQKTAEVENLRKKILVNTQNIKKSFGTVVGSLQSSNSNALAQISSIPTKERELLDIQRELQSKAEIYNTLLAKREEAAITLAATISNTKILQEAQPDNTPIKPNHRGTKILAIVIGLLVPTIAVVMIELFNDKVTSRNDIERLTQVTLLGEVGHNYSKETLLVTSGNRKVIAEQFRILRSNLQYFLTHVDKPVLLVTSSFSGEGKSFISTNMGAVMALANKKTIILEFDIRKPKVLSQLNMGKRPGLTNYLLGKVKLEDLPVPVDGQPNLFVLPCGPVPPNPSELLLDPKLDELFAYLKQNFDVIVMDTAPVGMVSDALTLSKYADCTLYIVRQGHTYKKQLGLIDEYYREGKLPKISIVLNDAKLRSGYGNYGYGGYGYGYGEGYFEEEEKKHGMSKWLGWLGFKNGMETKNKKAKV</sequence>
<evidence type="ECO:0000313" key="12">
    <source>
        <dbReference type="Proteomes" id="UP000321204"/>
    </source>
</evidence>
<dbReference type="GO" id="GO:0005886">
    <property type="term" value="C:plasma membrane"/>
    <property type="evidence" value="ECO:0007669"/>
    <property type="project" value="UniProtKB-SubCell"/>
</dbReference>
<evidence type="ECO:0000256" key="4">
    <source>
        <dbReference type="ARBA" id="ARBA00022741"/>
    </source>
</evidence>
<keyword evidence="12" id="KW-1185">Reference proteome</keyword>
<keyword evidence="3 8" id="KW-0812">Transmembrane</keyword>
<dbReference type="Gene3D" id="3.40.50.300">
    <property type="entry name" value="P-loop containing nucleotide triphosphate hydrolases"/>
    <property type="match status" value="1"/>
</dbReference>
<dbReference type="InterPro" id="IPR027417">
    <property type="entry name" value="P-loop_NTPase"/>
</dbReference>
<keyword evidence="11" id="KW-0418">Kinase</keyword>
<dbReference type="EMBL" id="CP042433">
    <property type="protein sequence ID" value="QEC56489.1"/>
    <property type="molecule type" value="Genomic_DNA"/>
</dbReference>
<evidence type="ECO:0000256" key="3">
    <source>
        <dbReference type="ARBA" id="ARBA00022692"/>
    </source>
</evidence>
<feature type="domain" description="Polysaccharide chain length determinant N-terminal" evidence="9">
    <location>
        <begin position="16"/>
        <end position="108"/>
    </location>
</feature>
<dbReference type="GO" id="GO:0005524">
    <property type="term" value="F:ATP binding"/>
    <property type="evidence" value="ECO:0007669"/>
    <property type="project" value="UniProtKB-KW"/>
</dbReference>
<keyword evidence="2" id="KW-1003">Cell membrane</keyword>
<dbReference type="GO" id="GO:0004715">
    <property type="term" value="F:non-membrane spanning protein tyrosine kinase activity"/>
    <property type="evidence" value="ECO:0007669"/>
    <property type="project" value="UniProtKB-EC"/>
</dbReference>
<dbReference type="OrthoDB" id="9794577at2"/>
<dbReference type="NCBIfam" id="TIGR01007">
    <property type="entry name" value="eps_fam"/>
    <property type="match status" value="1"/>
</dbReference>
<dbReference type="Pfam" id="PF13807">
    <property type="entry name" value="GNVR"/>
    <property type="match status" value="1"/>
</dbReference>
<dbReference type="InterPro" id="IPR005702">
    <property type="entry name" value="Wzc-like_C"/>
</dbReference>
<accession>A0A5B8UK02</accession>
<evidence type="ECO:0000259" key="9">
    <source>
        <dbReference type="Pfam" id="PF02706"/>
    </source>
</evidence>
<keyword evidence="4" id="KW-0547">Nucleotide-binding</keyword>
<dbReference type="InterPro" id="IPR032807">
    <property type="entry name" value="GNVR"/>
</dbReference>
<organism evidence="11 12">
    <name type="scientific">Flavisolibacter ginsenosidimutans</name>
    <dbReference type="NCBI Taxonomy" id="661481"/>
    <lineage>
        <taxon>Bacteria</taxon>
        <taxon>Pseudomonadati</taxon>
        <taxon>Bacteroidota</taxon>
        <taxon>Chitinophagia</taxon>
        <taxon>Chitinophagales</taxon>
        <taxon>Chitinophagaceae</taxon>
        <taxon>Flavisolibacter</taxon>
    </lineage>
</organism>
<protein>
    <submittedName>
        <fullName evidence="11">Polysaccharide biosynthesis tyrosine autokinase</fullName>
        <ecNumber evidence="11">2.7.10.2</ecNumber>
    </submittedName>
</protein>
<evidence type="ECO:0000256" key="1">
    <source>
        <dbReference type="ARBA" id="ARBA00004651"/>
    </source>
</evidence>
<dbReference type="AlphaFoldDB" id="A0A5B8UK02"/>
<name>A0A5B8UK02_9BACT</name>
<evidence type="ECO:0000256" key="2">
    <source>
        <dbReference type="ARBA" id="ARBA00022475"/>
    </source>
</evidence>
<evidence type="ECO:0000256" key="6">
    <source>
        <dbReference type="ARBA" id="ARBA00022989"/>
    </source>
</evidence>
<gene>
    <name evidence="11" type="ORF">FSB75_11480</name>
</gene>
<keyword evidence="7 8" id="KW-0472">Membrane</keyword>
<evidence type="ECO:0000256" key="5">
    <source>
        <dbReference type="ARBA" id="ARBA00022840"/>
    </source>
</evidence>
<dbReference type="CDD" id="cd05387">
    <property type="entry name" value="BY-kinase"/>
    <property type="match status" value="1"/>
</dbReference>
<dbReference type="PANTHER" id="PTHR32309">
    <property type="entry name" value="TYROSINE-PROTEIN KINASE"/>
    <property type="match status" value="1"/>
</dbReference>
<dbReference type="InterPro" id="IPR050445">
    <property type="entry name" value="Bact_polysacc_biosynth/exp"/>
</dbReference>
<keyword evidence="6 8" id="KW-1133">Transmembrane helix</keyword>
<evidence type="ECO:0000256" key="7">
    <source>
        <dbReference type="ARBA" id="ARBA00023136"/>
    </source>
</evidence>
<evidence type="ECO:0000259" key="10">
    <source>
        <dbReference type="Pfam" id="PF13807"/>
    </source>
</evidence>
<dbReference type="PANTHER" id="PTHR32309:SF13">
    <property type="entry name" value="FERRIC ENTEROBACTIN TRANSPORT PROTEIN FEPE"/>
    <property type="match status" value="1"/>
</dbReference>
<dbReference type="KEGG" id="fgg:FSB75_11480"/>
<dbReference type="Proteomes" id="UP000321204">
    <property type="component" value="Chromosome"/>
</dbReference>
<reference evidence="11 12" key="1">
    <citation type="journal article" date="2015" name="Int. J. Syst. Evol. Microbiol.">
        <title>Flavisolibacter ginsenosidimutans sp. nov., with ginsenoside-converting activity isolated from soil used for cultivating ginseng.</title>
        <authorList>
            <person name="Zhao Y."/>
            <person name="Liu Q."/>
            <person name="Kang M.S."/>
            <person name="Jin F."/>
            <person name="Yu H."/>
            <person name="Im W.T."/>
        </authorList>
    </citation>
    <scope>NUCLEOTIDE SEQUENCE [LARGE SCALE GENOMIC DNA]</scope>
    <source>
        <strain evidence="11 12">Gsoil 636</strain>
    </source>
</reference>
<comment type="subcellular location">
    <subcellularLocation>
        <location evidence="1">Cell membrane</location>
        <topology evidence="1">Multi-pass membrane protein</topology>
    </subcellularLocation>
</comment>
<proteinExistence type="predicted"/>
<dbReference type="Pfam" id="PF02706">
    <property type="entry name" value="Wzz"/>
    <property type="match status" value="1"/>
</dbReference>
<evidence type="ECO:0000313" key="11">
    <source>
        <dbReference type="EMBL" id="QEC56489.1"/>
    </source>
</evidence>
<feature type="domain" description="Tyrosine-protein kinase G-rich" evidence="10">
    <location>
        <begin position="428"/>
        <end position="503"/>
    </location>
</feature>
<dbReference type="InterPro" id="IPR003856">
    <property type="entry name" value="LPS_length_determ_N"/>
</dbReference>
<keyword evidence="11" id="KW-0808">Transferase</keyword>
<feature type="transmembrane region" description="Helical" evidence="8">
    <location>
        <begin position="26"/>
        <end position="48"/>
    </location>
</feature>
<dbReference type="EC" id="2.7.10.2" evidence="11"/>